<comment type="caution">
    <text evidence="1">The sequence shown here is derived from an EMBL/GenBank/DDBJ whole genome shotgun (WGS) entry which is preliminary data.</text>
</comment>
<dbReference type="PANTHER" id="PTHR43235">
    <property type="entry name" value="GLUTAMINE AMIDOTRANSFERASE PB2B2.05-RELATED"/>
    <property type="match status" value="1"/>
</dbReference>
<organism evidence="1 2">
    <name type="scientific">Rhizobium helianthi</name>
    <dbReference type="NCBI Taxonomy" id="1132695"/>
    <lineage>
        <taxon>Bacteria</taxon>
        <taxon>Pseudomonadati</taxon>
        <taxon>Pseudomonadota</taxon>
        <taxon>Alphaproteobacteria</taxon>
        <taxon>Hyphomicrobiales</taxon>
        <taxon>Rhizobiaceae</taxon>
        <taxon>Rhizobium/Agrobacterium group</taxon>
        <taxon>Rhizobium</taxon>
    </lineage>
</organism>
<dbReference type="SUPFAM" id="SSF52317">
    <property type="entry name" value="Class I glutamine amidotransferase-like"/>
    <property type="match status" value="1"/>
</dbReference>
<dbReference type="EMBL" id="JBHUEQ010000035">
    <property type="protein sequence ID" value="MFD1747315.1"/>
    <property type="molecule type" value="Genomic_DNA"/>
</dbReference>
<protein>
    <submittedName>
        <fullName evidence="1">Gamma-glutamyl-gamma-aminobutyrate hydrolase family protein</fullName>
    </submittedName>
</protein>
<dbReference type="InterPro" id="IPR011697">
    <property type="entry name" value="Peptidase_C26"/>
</dbReference>
<dbReference type="Pfam" id="PF07722">
    <property type="entry name" value="Peptidase_C26"/>
    <property type="match status" value="1"/>
</dbReference>
<dbReference type="RefSeq" id="WP_377404368.1">
    <property type="nucleotide sequence ID" value="NZ_JBHUEQ010000035.1"/>
</dbReference>
<sequence>MKRDHKSKIGPPVVGVMTDRRSVDDVAEDCVRVRYLEALSQSAGVAPLLLPTDCTDEYVAAYMARLDGLLLTGAASNVDPRLYGGSSAPPETLDPHRDRTVMAAIKAAISVGLPVLGICRGLQELNVALGGTLCPEISNGPHRLVHTENLSLARDDQYRPVHKIQAEGNGVIAQCLRACAVDGHVLVNSLHGQGIGQLADTLAVDAYSTDGVIEAVSLPAAAGFVAAVQWHPEWFHNEDGVSSSIFRRFGAACRSYQQGKMIAS</sequence>
<gene>
    <name evidence="1" type="ORF">ACFSE1_17730</name>
</gene>
<dbReference type="InterPro" id="IPR044668">
    <property type="entry name" value="PuuD-like"/>
</dbReference>
<name>A0ABW4M9Z5_9HYPH</name>
<keyword evidence="1" id="KW-0378">Hydrolase</keyword>
<proteinExistence type="predicted"/>
<accession>A0ABW4M9Z5</accession>
<dbReference type="CDD" id="cd01745">
    <property type="entry name" value="GATase1_2"/>
    <property type="match status" value="1"/>
</dbReference>
<dbReference type="Proteomes" id="UP001597322">
    <property type="component" value="Unassembled WGS sequence"/>
</dbReference>
<dbReference type="InterPro" id="IPR029062">
    <property type="entry name" value="Class_I_gatase-like"/>
</dbReference>
<reference evidence="2" key="1">
    <citation type="journal article" date="2019" name="Int. J. Syst. Evol. Microbiol.">
        <title>The Global Catalogue of Microorganisms (GCM) 10K type strain sequencing project: providing services to taxonomists for standard genome sequencing and annotation.</title>
        <authorList>
            <consortium name="The Broad Institute Genomics Platform"/>
            <consortium name="The Broad Institute Genome Sequencing Center for Infectious Disease"/>
            <person name="Wu L."/>
            <person name="Ma J."/>
        </authorList>
    </citation>
    <scope>NUCLEOTIDE SEQUENCE [LARGE SCALE GENOMIC DNA]</scope>
    <source>
        <strain evidence="2">CG52</strain>
    </source>
</reference>
<dbReference type="PROSITE" id="PS51273">
    <property type="entry name" value="GATASE_TYPE_1"/>
    <property type="match status" value="1"/>
</dbReference>
<evidence type="ECO:0000313" key="1">
    <source>
        <dbReference type="EMBL" id="MFD1747315.1"/>
    </source>
</evidence>
<dbReference type="Gene3D" id="3.40.50.880">
    <property type="match status" value="1"/>
</dbReference>
<keyword evidence="2" id="KW-1185">Reference proteome</keyword>
<dbReference type="PANTHER" id="PTHR43235:SF1">
    <property type="entry name" value="GLUTAMINE AMIDOTRANSFERASE PB2B2.05-RELATED"/>
    <property type="match status" value="1"/>
</dbReference>
<dbReference type="GO" id="GO:0016787">
    <property type="term" value="F:hydrolase activity"/>
    <property type="evidence" value="ECO:0007669"/>
    <property type="project" value="UniProtKB-KW"/>
</dbReference>
<evidence type="ECO:0000313" key="2">
    <source>
        <dbReference type="Proteomes" id="UP001597322"/>
    </source>
</evidence>